<dbReference type="InterPro" id="IPR015421">
    <property type="entry name" value="PyrdxlP-dep_Trfase_major"/>
</dbReference>
<dbReference type="Gene3D" id="3.40.640.10">
    <property type="entry name" value="Type I PLP-dependent aspartate aminotransferase-like (Major domain)"/>
    <property type="match status" value="1"/>
</dbReference>
<dbReference type="PANTHER" id="PTHR43586">
    <property type="entry name" value="CYSTEINE DESULFURASE"/>
    <property type="match status" value="1"/>
</dbReference>
<dbReference type="InterPro" id="IPR015424">
    <property type="entry name" value="PyrdxlP-dep_Trfase"/>
</dbReference>
<dbReference type="SUPFAM" id="SSF53383">
    <property type="entry name" value="PLP-dependent transferases"/>
    <property type="match status" value="1"/>
</dbReference>
<feature type="domain" description="Aminotransferase class V" evidence="9">
    <location>
        <begin position="25"/>
        <end position="393"/>
    </location>
</feature>
<comment type="cofactor">
    <cofactor evidence="1">
        <name>pyridoxal 5'-phosphate</name>
        <dbReference type="ChEBI" id="CHEBI:597326"/>
    </cofactor>
</comment>
<evidence type="ECO:0000256" key="3">
    <source>
        <dbReference type="ARBA" id="ARBA00010447"/>
    </source>
</evidence>
<gene>
    <name evidence="10" type="ORF">C9I73_147</name>
</gene>
<dbReference type="GO" id="GO:0030170">
    <property type="term" value="F:pyridoxal phosphate binding"/>
    <property type="evidence" value="ECO:0007669"/>
    <property type="project" value="InterPro"/>
</dbReference>
<dbReference type="EMBL" id="CP028359">
    <property type="protein sequence ID" value="AXN02682.1"/>
    <property type="molecule type" value="Genomic_DNA"/>
</dbReference>
<dbReference type="Proteomes" id="UP000257017">
    <property type="component" value="Chromosome"/>
</dbReference>
<evidence type="ECO:0000313" key="10">
    <source>
        <dbReference type="EMBL" id="AXN02682.1"/>
    </source>
</evidence>
<evidence type="ECO:0000313" key="11">
    <source>
        <dbReference type="Proteomes" id="UP000257017"/>
    </source>
</evidence>
<evidence type="ECO:0000256" key="5">
    <source>
        <dbReference type="ARBA" id="ARBA00021850"/>
    </source>
</evidence>
<evidence type="ECO:0000256" key="8">
    <source>
        <dbReference type="ARBA" id="ARBA00050776"/>
    </source>
</evidence>
<name>A0A346E127_9FLAO</name>
<comment type="similarity">
    <text evidence="3">Belongs to the class-V pyridoxal-phosphate-dependent aminotransferase family. Csd subfamily.</text>
</comment>
<dbReference type="InterPro" id="IPR016454">
    <property type="entry name" value="Cysteine_dSase"/>
</dbReference>
<reference evidence="10 11" key="1">
    <citation type="submission" date="2018-03" db="EMBL/GenBank/DDBJ databases">
        <title>A parallel universe: an anciently diverged bacterial symbiosis in a Hawaiian planthopper (Hemiptera: Cixiidae) reveals rearranged nutritional responsibilities.</title>
        <authorList>
            <person name="Bennett G."/>
            <person name="Mao M."/>
        </authorList>
    </citation>
    <scope>NUCLEOTIDE SEQUENCE [LARGE SCALE GENOMIC DNA]</scope>
    <source>
        <strain evidence="10 11">OLIH</strain>
    </source>
</reference>
<dbReference type="RefSeq" id="WP_158380387.1">
    <property type="nucleotide sequence ID" value="NZ_CP028359.1"/>
</dbReference>
<keyword evidence="6" id="KW-0808">Transferase</keyword>
<protein>
    <recommendedName>
        <fullName evidence="5">Probable cysteine desulfurase</fullName>
        <ecNumber evidence="4">2.8.1.7</ecNumber>
    </recommendedName>
</protein>
<dbReference type="Pfam" id="PF00266">
    <property type="entry name" value="Aminotran_5"/>
    <property type="match status" value="1"/>
</dbReference>
<proteinExistence type="inferred from homology"/>
<dbReference type="OrthoDB" id="9804366at2"/>
<organism evidence="10 11">
    <name type="scientific">Candidatus Karelsulcia muelleri</name>
    <dbReference type="NCBI Taxonomy" id="336810"/>
    <lineage>
        <taxon>Bacteria</taxon>
        <taxon>Pseudomonadati</taxon>
        <taxon>Bacteroidota</taxon>
        <taxon>Flavobacteriia</taxon>
        <taxon>Flavobacteriales</taxon>
        <taxon>Candidatus Karelsulcia</taxon>
    </lineage>
</organism>
<evidence type="ECO:0000256" key="7">
    <source>
        <dbReference type="ARBA" id="ARBA00022898"/>
    </source>
</evidence>
<evidence type="ECO:0000256" key="2">
    <source>
        <dbReference type="ARBA" id="ARBA00002824"/>
    </source>
</evidence>
<dbReference type="CDD" id="cd06453">
    <property type="entry name" value="SufS_like"/>
    <property type="match status" value="1"/>
</dbReference>
<keyword evidence="7" id="KW-0663">Pyridoxal phosphate</keyword>
<comment type="function">
    <text evidence="2">Catalyzes the removal of elemental sulfur and selenium atoms from L-cysteine, L-cystine, L-selenocysteine, and L-selenocystine to produce L-alanine.</text>
</comment>
<dbReference type="InterPro" id="IPR015422">
    <property type="entry name" value="PyrdxlP-dep_Trfase_small"/>
</dbReference>
<dbReference type="EC" id="2.8.1.7" evidence="4"/>
<dbReference type="InterPro" id="IPR000192">
    <property type="entry name" value="Aminotrans_V_dom"/>
</dbReference>
<evidence type="ECO:0000259" key="9">
    <source>
        <dbReference type="Pfam" id="PF00266"/>
    </source>
</evidence>
<evidence type="ECO:0000256" key="4">
    <source>
        <dbReference type="ARBA" id="ARBA00012239"/>
    </source>
</evidence>
<dbReference type="InterPro" id="IPR010970">
    <property type="entry name" value="Cys_dSase_SufS"/>
</dbReference>
<dbReference type="PANTHER" id="PTHR43586:SF8">
    <property type="entry name" value="CYSTEINE DESULFURASE 1, CHLOROPLASTIC"/>
    <property type="match status" value="1"/>
</dbReference>
<accession>A0A346E127</accession>
<comment type="catalytic activity">
    <reaction evidence="8">
        <text>(sulfur carrier)-H + L-cysteine = (sulfur carrier)-SH + L-alanine</text>
        <dbReference type="Rhea" id="RHEA:43892"/>
        <dbReference type="Rhea" id="RHEA-COMP:14737"/>
        <dbReference type="Rhea" id="RHEA-COMP:14739"/>
        <dbReference type="ChEBI" id="CHEBI:29917"/>
        <dbReference type="ChEBI" id="CHEBI:35235"/>
        <dbReference type="ChEBI" id="CHEBI:57972"/>
        <dbReference type="ChEBI" id="CHEBI:64428"/>
        <dbReference type="EC" id="2.8.1.7"/>
    </reaction>
</comment>
<dbReference type="AlphaFoldDB" id="A0A346E127"/>
<dbReference type="NCBIfam" id="TIGR01979">
    <property type="entry name" value="sufS"/>
    <property type="match status" value="1"/>
</dbReference>
<dbReference type="PIRSF" id="PIRSF005572">
    <property type="entry name" value="NifS"/>
    <property type="match status" value="1"/>
</dbReference>
<dbReference type="GO" id="GO:0031071">
    <property type="term" value="F:cysteine desulfurase activity"/>
    <property type="evidence" value="ECO:0007669"/>
    <property type="project" value="UniProtKB-EC"/>
</dbReference>
<dbReference type="Gene3D" id="3.90.1150.10">
    <property type="entry name" value="Aspartate Aminotransferase, domain 1"/>
    <property type="match status" value="1"/>
</dbReference>
<evidence type="ECO:0000256" key="1">
    <source>
        <dbReference type="ARBA" id="ARBA00001933"/>
    </source>
</evidence>
<sequence>MFSYEEIKQIRNQFPILKTNETNSIYFDNAATTQKPVQVINTIKKYYCNFNSNVNRSVHFLDNFTNNYLELSRKQLKYFINAKYREEIIFTTGTTESINLIAFCISKFIKKSDDIIISHSEHHSNIIPWQVLSQNNKANLKVIPVNSEGELNIRVFKKLMTKKTKLISISHVTNTFGILNPINKILKTAQKHNSLVLIDGSQAISHITIDVQNLACDFYVFSIHKMYGPTGLGILYGKKKVLDKFPPYKCGGGMIEKVNFKKTRFSGLPFKLEAGTPNIAGIIGTNKALQLIVNYSIIKINSYETKLLKYAIKILSNINGMKIYYKNSKLTKILSFNIENIHSFDLGKLLNNYGIAVRTGTHCAQPIMEYLKINGTIRISFAMYNTIEEIDIFYKYLIKCLDILR</sequence>
<dbReference type="GO" id="GO:0006534">
    <property type="term" value="P:cysteine metabolic process"/>
    <property type="evidence" value="ECO:0007669"/>
    <property type="project" value="InterPro"/>
</dbReference>
<evidence type="ECO:0000256" key="6">
    <source>
        <dbReference type="ARBA" id="ARBA00022679"/>
    </source>
</evidence>